<dbReference type="PANTHER" id="PTHR43464:SF19">
    <property type="entry name" value="UBIQUINONE BIOSYNTHESIS O-METHYLTRANSFERASE, MITOCHONDRIAL"/>
    <property type="match status" value="1"/>
</dbReference>
<comment type="caution">
    <text evidence="5">The sequence shown here is derived from an EMBL/GenBank/DDBJ whole genome shotgun (WGS) entry which is preliminary data.</text>
</comment>
<organism evidence="5 6">
    <name type="scientific">Rhodococcus ruber</name>
    <dbReference type="NCBI Taxonomy" id="1830"/>
    <lineage>
        <taxon>Bacteria</taxon>
        <taxon>Bacillati</taxon>
        <taxon>Actinomycetota</taxon>
        <taxon>Actinomycetes</taxon>
        <taxon>Mycobacteriales</taxon>
        <taxon>Nocardiaceae</taxon>
        <taxon>Rhodococcus</taxon>
    </lineage>
</organism>
<dbReference type="InterPro" id="IPR013216">
    <property type="entry name" value="Methyltransf_11"/>
</dbReference>
<dbReference type="InterPro" id="IPR029063">
    <property type="entry name" value="SAM-dependent_MTases_sf"/>
</dbReference>
<dbReference type="Gene3D" id="3.40.50.150">
    <property type="entry name" value="Vaccinia Virus protein VP39"/>
    <property type="match status" value="1"/>
</dbReference>
<keyword evidence="1 5" id="KW-0489">Methyltransferase</keyword>
<evidence type="ECO:0000313" key="6">
    <source>
        <dbReference type="Proteomes" id="UP001081071"/>
    </source>
</evidence>
<dbReference type="CDD" id="cd02440">
    <property type="entry name" value="AdoMet_MTases"/>
    <property type="match status" value="1"/>
</dbReference>
<keyword evidence="6" id="KW-1185">Reference proteome</keyword>
<evidence type="ECO:0000256" key="1">
    <source>
        <dbReference type="ARBA" id="ARBA00022603"/>
    </source>
</evidence>
<accession>A0ABT4MJJ9</accession>
<dbReference type="RefSeq" id="WP_269607576.1">
    <property type="nucleotide sequence ID" value="NZ_JAPWIJ010000010.1"/>
</dbReference>
<reference evidence="5" key="1">
    <citation type="submission" date="2022-12" db="EMBL/GenBank/DDBJ databases">
        <authorList>
            <person name="Krivoruchko A.V."/>
            <person name="Elkin A."/>
        </authorList>
    </citation>
    <scope>NUCLEOTIDE SEQUENCE</scope>
    <source>
        <strain evidence="5">IEGM 1391</strain>
    </source>
</reference>
<dbReference type="SUPFAM" id="SSF53335">
    <property type="entry name" value="S-adenosyl-L-methionine-dependent methyltransferases"/>
    <property type="match status" value="1"/>
</dbReference>
<dbReference type="GO" id="GO:0008168">
    <property type="term" value="F:methyltransferase activity"/>
    <property type="evidence" value="ECO:0007669"/>
    <property type="project" value="UniProtKB-KW"/>
</dbReference>
<keyword evidence="2" id="KW-0808">Transferase</keyword>
<dbReference type="Proteomes" id="UP001081071">
    <property type="component" value="Unassembled WGS sequence"/>
</dbReference>
<feature type="domain" description="Methyltransferase type 11" evidence="4">
    <location>
        <begin position="39"/>
        <end position="130"/>
    </location>
</feature>
<dbReference type="PANTHER" id="PTHR43464">
    <property type="entry name" value="METHYLTRANSFERASE"/>
    <property type="match status" value="1"/>
</dbReference>
<evidence type="ECO:0000256" key="3">
    <source>
        <dbReference type="ARBA" id="ARBA00022691"/>
    </source>
</evidence>
<evidence type="ECO:0000313" key="5">
    <source>
        <dbReference type="EMBL" id="MCZ4521151.1"/>
    </source>
</evidence>
<evidence type="ECO:0000256" key="2">
    <source>
        <dbReference type="ARBA" id="ARBA00022679"/>
    </source>
</evidence>
<gene>
    <name evidence="5" type="ORF">O4220_21780</name>
</gene>
<name>A0ABT4MJJ9_9NOCA</name>
<evidence type="ECO:0000259" key="4">
    <source>
        <dbReference type="Pfam" id="PF08241"/>
    </source>
</evidence>
<dbReference type="Pfam" id="PF08241">
    <property type="entry name" value="Methyltransf_11"/>
    <property type="match status" value="1"/>
</dbReference>
<proteinExistence type="predicted"/>
<sequence>MPIDFEDPANGDTYSGREADSSWVAAITGIVDPVGAHVVDLGCGGGTYARAWRTLGAHVTAVDSSAPILESARRSSPADIVFECAPAESTGLPDGLADIVFARALVHHLPDASALATEMFRLLRPGGLAIVQDRTSEDATLAGSPTNPRGYIFDAFPRLADIESRRRHDVDDVVAAFAGAGFTDVARQPLWETRRRYGNREQYLTEIAGRTGRSILHELSDVELAQLVEYLRGRLAPGELIERDRWTLWTAVAP</sequence>
<dbReference type="EMBL" id="JAPWIJ010000010">
    <property type="protein sequence ID" value="MCZ4521151.1"/>
    <property type="molecule type" value="Genomic_DNA"/>
</dbReference>
<dbReference type="GO" id="GO:0032259">
    <property type="term" value="P:methylation"/>
    <property type="evidence" value="ECO:0007669"/>
    <property type="project" value="UniProtKB-KW"/>
</dbReference>
<keyword evidence="3" id="KW-0949">S-adenosyl-L-methionine</keyword>
<protein>
    <submittedName>
        <fullName evidence="5">Class I SAM-dependent methyltransferase</fullName>
    </submittedName>
</protein>